<dbReference type="EMBL" id="BK016065">
    <property type="protein sequence ID" value="DAF92389.1"/>
    <property type="molecule type" value="Genomic_DNA"/>
</dbReference>
<proteinExistence type="predicted"/>
<evidence type="ECO:0000313" key="1">
    <source>
        <dbReference type="EMBL" id="DAF92389.1"/>
    </source>
</evidence>
<sequence>MRRQIILEIEEEGTENIVADIIGMMRDKVDMNCEFRISQKILPEKISEEKEIKIPVFFKNSCMRQQGKKMGEAICKEERGVMIHG</sequence>
<accession>A0A8S5UD32</accession>
<organism evidence="1">
    <name type="scientific">Myoviridae sp. ctOpw2</name>
    <dbReference type="NCBI Taxonomy" id="2825093"/>
    <lineage>
        <taxon>Viruses</taxon>
        <taxon>Duplodnaviria</taxon>
        <taxon>Heunggongvirae</taxon>
        <taxon>Uroviricota</taxon>
        <taxon>Caudoviricetes</taxon>
    </lineage>
</organism>
<reference evidence="1" key="1">
    <citation type="journal article" date="2021" name="Proc. Natl. Acad. Sci. U.S.A.">
        <title>A Catalog of Tens of Thousands of Viruses from Human Metagenomes Reveals Hidden Associations with Chronic Diseases.</title>
        <authorList>
            <person name="Tisza M.J."/>
            <person name="Buck C.B."/>
        </authorList>
    </citation>
    <scope>NUCLEOTIDE SEQUENCE</scope>
    <source>
        <strain evidence="1">CtOpw2</strain>
    </source>
</reference>
<name>A0A8S5UD32_9CAUD</name>
<protein>
    <submittedName>
        <fullName evidence="1">Uncharacterized protein</fullName>
    </submittedName>
</protein>